<dbReference type="PhylomeDB" id="A7SVC5"/>
<dbReference type="OrthoDB" id="10040445at2759"/>
<evidence type="ECO:0000259" key="1">
    <source>
        <dbReference type="Pfam" id="PF02627"/>
    </source>
</evidence>
<gene>
    <name evidence="2" type="ORF">NEMVEDRAFT_v1g247625</name>
</gene>
<dbReference type="Pfam" id="PF02627">
    <property type="entry name" value="CMD"/>
    <property type="match status" value="1"/>
</dbReference>
<dbReference type="PANTHER" id="PTHR35446:SF2">
    <property type="entry name" value="CARBOXYMUCONOLACTONE DECARBOXYLASE-LIKE DOMAIN-CONTAINING PROTEIN"/>
    <property type="match status" value="1"/>
</dbReference>
<dbReference type="GO" id="GO:0051920">
    <property type="term" value="F:peroxiredoxin activity"/>
    <property type="evidence" value="ECO:0007669"/>
    <property type="project" value="InterPro"/>
</dbReference>
<dbReference type="InterPro" id="IPR004675">
    <property type="entry name" value="AhpD_core"/>
</dbReference>
<dbReference type="Gene3D" id="1.20.5.810">
    <property type="entry name" value="AhpD-like"/>
    <property type="match status" value="1"/>
</dbReference>
<dbReference type="Gene3D" id="1.20.1290.10">
    <property type="entry name" value="AhpD-like"/>
    <property type="match status" value="1"/>
</dbReference>
<dbReference type="InterPro" id="IPR003779">
    <property type="entry name" value="CMD-like"/>
</dbReference>
<dbReference type="NCBIfam" id="TIGR01926">
    <property type="entry name" value="peroxid_rel"/>
    <property type="match status" value="1"/>
</dbReference>
<keyword evidence="3" id="KW-1185">Reference proteome</keyword>
<sequence length="235" mass="26559">MAAFMARCRSHLFRRVFRKSQVLEFLARCVLASSSRSGFCSSQHPISRFPVPKPASLPQDIRDAFSDLEEKTGFIPNVAKVLAHRPEEFRAFFKYYEALMLKEGNLTKAEKEMIVVATSAANNCMYCVISHGALLRIYSRNPLLGEQIATNWELADVSPRERAILKFAVKVGRSDTLNEGDFEALSQHGLSQEDAWDIGAISAFFAMSNRLAHVTDMRPNDEFFMMGRVPKDKSR</sequence>
<dbReference type="Proteomes" id="UP000001593">
    <property type="component" value="Unassembled WGS sequence"/>
</dbReference>
<dbReference type="AlphaFoldDB" id="A7SVC5"/>
<evidence type="ECO:0000313" key="2">
    <source>
        <dbReference type="EMBL" id="EDO32336.1"/>
    </source>
</evidence>
<accession>A7SVC5</accession>
<dbReference type="EMBL" id="DS469831">
    <property type="protein sequence ID" value="EDO32336.1"/>
    <property type="molecule type" value="Genomic_DNA"/>
</dbReference>
<reference evidence="2 3" key="1">
    <citation type="journal article" date="2007" name="Science">
        <title>Sea anemone genome reveals ancestral eumetazoan gene repertoire and genomic organization.</title>
        <authorList>
            <person name="Putnam N.H."/>
            <person name="Srivastava M."/>
            <person name="Hellsten U."/>
            <person name="Dirks B."/>
            <person name="Chapman J."/>
            <person name="Salamov A."/>
            <person name="Terry A."/>
            <person name="Shapiro H."/>
            <person name="Lindquist E."/>
            <person name="Kapitonov V.V."/>
            <person name="Jurka J."/>
            <person name="Genikhovich G."/>
            <person name="Grigoriev I.V."/>
            <person name="Lucas S.M."/>
            <person name="Steele R.E."/>
            <person name="Finnerty J.R."/>
            <person name="Technau U."/>
            <person name="Martindale M.Q."/>
            <person name="Rokhsar D.S."/>
        </authorList>
    </citation>
    <scope>NUCLEOTIDE SEQUENCE [LARGE SCALE GENOMIC DNA]</scope>
    <source>
        <strain evidence="3">CH2 X CH6</strain>
    </source>
</reference>
<protein>
    <recommendedName>
        <fullName evidence="1">Carboxymuconolactone decarboxylase-like domain-containing protein</fullName>
    </recommendedName>
</protein>
<feature type="domain" description="Carboxymuconolactone decarboxylase-like" evidence="1">
    <location>
        <begin position="86"/>
        <end position="166"/>
    </location>
</feature>
<dbReference type="InterPro" id="IPR029032">
    <property type="entry name" value="AhpD-like"/>
</dbReference>
<proteinExistence type="predicted"/>
<dbReference type="NCBIfam" id="TIGR00778">
    <property type="entry name" value="ahpD_dom"/>
    <property type="match status" value="1"/>
</dbReference>
<name>A7SVC5_NEMVE</name>
<dbReference type="eggNOG" id="ENOG502QRWD">
    <property type="taxonomic scope" value="Eukaryota"/>
</dbReference>
<dbReference type="OMA" id="MRPNDEF"/>
<dbReference type="SUPFAM" id="SSF69118">
    <property type="entry name" value="AhpD-like"/>
    <property type="match status" value="1"/>
</dbReference>
<evidence type="ECO:0000313" key="3">
    <source>
        <dbReference type="Proteomes" id="UP000001593"/>
    </source>
</evidence>
<dbReference type="PANTHER" id="PTHR35446">
    <property type="entry name" value="SI:CH211-175M2.5"/>
    <property type="match status" value="1"/>
</dbReference>
<dbReference type="HOGENOM" id="CLU_082760_4_0_1"/>
<dbReference type="InParanoid" id="A7SVC5"/>
<dbReference type="KEGG" id="nve:5503364"/>
<dbReference type="InterPro" id="IPR010195">
    <property type="entry name" value="Uncharacterised_peroxidase-rel"/>
</dbReference>
<organism evidence="2 3">
    <name type="scientific">Nematostella vectensis</name>
    <name type="common">Starlet sea anemone</name>
    <dbReference type="NCBI Taxonomy" id="45351"/>
    <lineage>
        <taxon>Eukaryota</taxon>
        <taxon>Metazoa</taxon>
        <taxon>Cnidaria</taxon>
        <taxon>Anthozoa</taxon>
        <taxon>Hexacorallia</taxon>
        <taxon>Actiniaria</taxon>
        <taxon>Edwardsiidae</taxon>
        <taxon>Nematostella</taxon>
    </lineage>
</organism>